<proteinExistence type="predicted"/>
<dbReference type="Gene3D" id="2.60.120.10">
    <property type="entry name" value="Jelly Rolls"/>
    <property type="match status" value="1"/>
</dbReference>
<evidence type="ECO:0000313" key="2">
    <source>
        <dbReference type="EMBL" id="NHF59889.1"/>
    </source>
</evidence>
<dbReference type="Proteomes" id="UP000707206">
    <property type="component" value="Unassembled WGS sequence"/>
</dbReference>
<organism evidence="2 3">
    <name type="scientific">Pelagihabitans pacificus</name>
    <dbReference type="NCBI Taxonomy" id="2696054"/>
    <lineage>
        <taxon>Bacteria</taxon>
        <taxon>Pseudomonadati</taxon>
        <taxon>Bacteroidota</taxon>
        <taxon>Flavobacteriia</taxon>
        <taxon>Flavobacteriales</taxon>
        <taxon>Flavobacteriaceae</taxon>
        <taxon>Pelagihabitans</taxon>
    </lineage>
</organism>
<gene>
    <name evidence="2" type="ORF">FK220_011095</name>
</gene>
<dbReference type="PANTHER" id="PTHR33387:SF3">
    <property type="entry name" value="DUF985 DOMAIN-CONTAINING PROTEIN"/>
    <property type="match status" value="1"/>
</dbReference>
<reference evidence="2" key="2">
    <citation type="submission" date="2020-03" db="EMBL/GenBank/DDBJ databases">
        <title>Flavobacteriaceae bacterium strain TP-CH-4, a member of the family Flavobacteriaceae isolated from a deep-sea seamount.</title>
        <authorList>
            <person name="Zhang D.-C."/>
        </authorList>
    </citation>
    <scope>NUCLEOTIDE SEQUENCE</scope>
    <source>
        <strain evidence="2">TP-CH-4</strain>
    </source>
</reference>
<sequence length="167" mass="19036">MEQVKKIIQTLNLQPHPEGGYFRETYRSKGTISENNLGTGYKGSRNYCTCIYFLLTSEIFSAFHRIAQDEIWHFYEGAPIQLHTLSPDGKHIEYVIGKDLTKGQVPQLVVPGGHWFAARILEPEAYALVGCTVSPGFSFDDFVLPARERLIGQFPEHRELIMAFTRK</sequence>
<protein>
    <submittedName>
        <fullName evidence="2">Cupin domain-containing protein</fullName>
    </submittedName>
</protein>
<name>A0A967ATU1_9FLAO</name>
<dbReference type="AlphaFoldDB" id="A0A967ATU1"/>
<comment type="caution">
    <text evidence="2">The sequence shown here is derived from an EMBL/GenBank/DDBJ whole genome shotgun (WGS) entry which is preliminary data.</text>
</comment>
<dbReference type="RefSeq" id="WP_152574399.1">
    <property type="nucleotide sequence ID" value="NZ_VIKU02000003.1"/>
</dbReference>
<evidence type="ECO:0000259" key="1">
    <source>
        <dbReference type="Pfam" id="PF06172"/>
    </source>
</evidence>
<dbReference type="PANTHER" id="PTHR33387">
    <property type="entry name" value="RMLC-LIKE JELLY ROLL FOLD PROTEIN"/>
    <property type="match status" value="1"/>
</dbReference>
<dbReference type="InterPro" id="IPR011051">
    <property type="entry name" value="RmlC_Cupin_sf"/>
</dbReference>
<dbReference type="InterPro" id="IPR039935">
    <property type="entry name" value="YML079W-like"/>
</dbReference>
<dbReference type="SUPFAM" id="SSF51182">
    <property type="entry name" value="RmlC-like cupins"/>
    <property type="match status" value="1"/>
</dbReference>
<evidence type="ECO:0000313" key="3">
    <source>
        <dbReference type="Proteomes" id="UP000707206"/>
    </source>
</evidence>
<keyword evidence="3" id="KW-1185">Reference proteome</keyword>
<dbReference type="InterPro" id="IPR014710">
    <property type="entry name" value="RmlC-like_jellyroll"/>
</dbReference>
<reference evidence="2" key="1">
    <citation type="submission" date="2019-07" db="EMBL/GenBank/DDBJ databases">
        <authorList>
            <person name="De-Chao Zhang Q."/>
        </authorList>
    </citation>
    <scope>NUCLEOTIDE SEQUENCE</scope>
    <source>
        <strain evidence="2">TP-CH-4</strain>
    </source>
</reference>
<dbReference type="Pfam" id="PF06172">
    <property type="entry name" value="Cupin_5"/>
    <property type="match status" value="1"/>
</dbReference>
<feature type="domain" description="DUF985" evidence="1">
    <location>
        <begin position="6"/>
        <end position="144"/>
    </location>
</feature>
<dbReference type="InterPro" id="IPR009327">
    <property type="entry name" value="Cupin_DUF985"/>
</dbReference>
<dbReference type="EMBL" id="VIKU02000003">
    <property type="protein sequence ID" value="NHF59889.1"/>
    <property type="molecule type" value="Genomic_DNA"/>
</dbReference>
<dbReference type="CDD" id="cd06121">
    <property type="entry name" value="cupin_YML079wp"/>
    <property type="match status" value="1"/>
</dbReference>
<accession>A0A967ATU1</accession>